<feature type="domain" description="Cytochrome c" evidence="6">
    <location>
        <begin position="89"/>
        <end position="175"/>
    </location>
</feature>
<sequence length="195" mass="20914">MTMSHVTLAVAAVAVSMALAPAGAMAAAGHSSETEDDGHGASAPLEQMREMHQGHEHGHDFEAIEEMPPEQVDRMMGFMRDIGIALPPLDAERGRKLFVDKGCVVCHSVNGVGVEVGPSLDAAEMPSPMNAFEFAARMWRGAAAMTAMQEAEFGAVIDLSGQDLADLVAFAHDAEEQKKLTLDQVPEKFRDKLEQ</sequence>
<evidence type="ECO:0000256" key="4">
    <source>
        <dbReference type="PROSITE-ProRule" id="PRU00433"/>
    </source>
</evidence>
<gene>
    <name evidence="7" type="ORF">ENH89_13890</name>
</gene>
<evidence type="ECO:0000256" key="2">
    <source>
        <dbReference type="ARBA" id="ARBA00022723"/>
    </source>
</evidence>
<dbReference type="InterPro" id="IPR009056">
    <property type="entry name" value="Cyt_c-like_dom"/>
</dbReference>
<dbReference type="SUPFAM" id="SSF46626">
    <property type="entry name" value="Cytochrome c"/>
    <property type="match status" value="1"/>
</dbReference>
<comment type="caution">
    <text evidence="7">The sequence shown here is derived from an EMBL/GenBank/DDBJ whole genome shotgun (WGS) entry which is preliminary data.</text>
</comment>
<proteinExistence type="predicted"/>
<protein>
    <submittedName>
        <fullName evidence="7">Cytochrome c</fullName>
    </submittedName>
</protein>
<evidence type="ECO:0000259" key="6">
    <source>
        <dbReference type="PROSITE" id="PS51007"/>
    </source>
</evidence>
<dbReference type="GO" id="GO:0020037">
    <property type="term" value="F:heme binding"/>
    <property type="evidence" value="ECO:0007669"/>
    <property type="project" value="InterPro"/>
</dbReference>
<dbReference type="GO" id="GO:0009055">
    <property type="term" value="F:electron transfer activity"/>
    <property type="evidence" value="ECO:0007669"/>
    <property type="project" value="InterPro"/>
</dbReference>
<dbReference type="EMBL" id="DRGN01000193">
    <property type="protein sequence ID" value="HEU01404.1"/>
    <property type="molecule type" value="Genomic_DNA"/>
</dbReference>
<keyword evidence="5" id="KW-0732">Signal</keyword>
<dbReference type="GO" id="GO:0046872">
    <property type="term" value="F:metal ion binding"/>
    <property type="evidence" value="ECO:0007669"/>
    <property type="project" value="UniProtKB-KW"/>
</dbReference>
<dbReference type="Proteomes" id="UP000885680">
    <property type="component" value="Unassembled WGS sequence"/>
</dbReference>
<keyword evidence="1 4" id="KW-0349">Heme</keyword>
<keyword evidence="2 4" id="KW-0479">Metal-binding</keyword>
<evidence type="ECO:0000256" key="1">
    <source>
        <dbReference type="ARBA" id="ARBA00022617"/>
    </source>
</evidence>
<dbReference type="AlphaFoldDB" id="A0A9C9NHH8"/>
<evidence type="ECO:0000256" key="5">
    <source>
        <dbReference type="SAM" id="SignalP"/>
    </source>
</evidence>
<feature type="chain" id="PRO_5038953381" evidence="5">
    <location>
        <begin position="27"/>
        <end position="195"/>
    </location>
</feature>
<organism evidence="7 8">
    <name type="scientific">Aurantimonas coralicida</name>
    <dbReference type="NCBI Taxonomy" id="182270"/>
    <lineage>
        <taxon>Bacteria</taxon>
        <taxon>Pseudomonadati</taxon>
        <taxon>Pseudomonadota</taxon>
        <taxon>Alphaproteobacteria</taxon>
        <taxon>Hyphomicrobiales</taxon>
        <taxon>Aurantimonadaceae</taxon>
        <taxon>Aurantimonas</taxon>
    </lineage>
</organism>
<dbReference type="Pfam" id="PF00034">
    <property type="entry name" value="Cytochrom_C"/>
    <property type="match status" value="1"/>
</dbReference>
<dbReference type="PROSITE" id="PS51007">
    <property type="entry name" value="CYTC"/>
    <property type="match status" value="1"/>
</dbReference>
<dbReference type="Gene3D" id="1.10.760.10">
    <property type="entry name" value="Cytochrome c-like domain"/>
    <property type="match status" value="1"/>
</dbReference>
<evidence type="ECO:0000313" key="7">
    <source>
        <dbReference type="EMBL" id="HEU01404.1"/>
    </source>
</evidence>
<dbReference type="InterPro" id="IPR036909">
    <property type="entry name" value="Cyt_c-like_dom_sf"/>
</dbReference>
<keyword evidence="3 4" id="KW-0408">Iron</keyword>
<name>A0A9C9NHH8_9HYPH</name>
<evidence type="ECO:0000256" key="3">
    <source>
        <dbReference type="ARBA" id="ARBA00023004"/>
    </source>
</evidence>
<evidence type="ECO:0000313" key="8">
    <source>
        <dbReference type="Proteomes" id="UP000885680"/>
    </source>
</evidence>
<feature type="signal peptide" evidence="5">
    <location>
        <begin position="1"/>
        <end position="26"/>
    </location>
</feature>
<reference evidence="7" key="1">
    <citation type="journal article" date="2020" name="mSystems">
        <title>Genome- and Community-Level Interaction Insights into Carbon Utilization and Element Cycling Functions of Hydrothermarchaeota in Hydrothermal Sediment.</title>
        <authorList>
            <person name="Zhou Z."/>
            <person name="Liu Y."/>
            <person name="Xu W."/>
            <person name="Pan J."/>
            <person name="Luo Z.H."/>
            <person name="Li M."/>
        </authorList>
    </citation>
    <scope>NUCLEOTIDE SEQUENCE</scope>
    <source>
        <strain evidence="7">HyVt-347</strain>
    </source>
</reference>
<accession>A0A9C9NHH8</accession>